<reference evidence="2 3" key="1">
    <citation type="submission" date="2018-11" db="EMBL/GenBank/DDBJ databases">
        <title>Sequencing the genomes of 1000 actinobacteria strains.</title>
        <authorList>
            <person name="Klenk H.-P."/>
        </authorList>
    </citation>
    <scope>NUCLEOTIDE SEQUENCE [LARGE SCALE GENOMIC DNA]</scope>
    <source>
        <strain evidence="2 3">DSM 13521</strain>
    </source>
</reference>
<name>A0A3N2D1W5_9MICO</name>
<dbReference type="InterPro" id="IPR036390">
    <property type="entry name" value="WH_DNA-bd_sf"/>
</dbReference>
<sequence>MNESIAGSVVTAGPAGDPSHTGVAPHHLVPAPDADSTRTRVRALVVSQGPIDAARLAAELDLTPAGVRRHLQALVAAGEIAERLVPVTGPRGRGRPPREYVATTGAQEHLPDASGELAVEALDFIAAALGEPGVATFADGRLAELEARYLTVVEAAGDDIPARARALADALTADGYAASTRRPAGELPVLQLCQGHCPVQQAAERYPELCEAETRVISRLLGVHVQRLATIAAGGHACTTSVPLGLSAPPPPSAPASIAHAT</sequence>
<dbReference type="EMBL" id="RKHQ01000002">
    <property type="protein sequence ID" value="ROR93767.1"/>
    <property type="molecule type" value="Genomic_DNA"/>
</dbReference>
<dbReference type="SUPFAM" id="SSF46785">
    <property type="entry name" value="Winged helix' DNA-binding domain"/>
    <property type="match status" value="1"/>
</dbReference>
<gene>
    <name evidence="2" type="ORF">EDD28_3191</name>
</gene>
<feature type="region of interest" description="Disordered" evidence="1">
    <location>
        <begin position="1"/>
        <end position="21"/>
    </location>
</feature>
<keyword evidence="3" id="KW-1185">Reference proteome</keyword>
<evidence type="ECO:0000256" key="1">
    <source>
        <dbReference type="SAM" id="MobiDB-lite"/>
    </source>
</evidence>
<evidence type="ECO:0000313" key="3">
    <source>
        <dbReference type="Proteomes" id="UP000275356"/>
    </source>
</evidence>
<evidence type="ECO:0000313" key="2">
    <source>
        <dbReference type="EMBL" id="ROR93767.1"/>
    </source>
</evidence>
<dbReference type="InterPro" id="IPR036388">
    <property type="entry name" value="WH-like_DNA-bd_sf"/>
</dbReference>
<dbReference type="Gene3D" id="1.10.10.10">
    <property type="entry name" value="Winged helix-like DNA-binding domain superfamily/Winged helix DNA-binding domain"/>
    <property type="match status" value="1"/>
</dbReference>
<comment type="caution">
    <text evidence="2">The sequence shown here is derived from an EMBL/GenBank/DDBJ whole genome shotgun (WGS) entry which is preliminary data.</text>
</comment>
<proteinExistence type="predicted"/>
<organism evidence="2 3">
    <name type="scientific">Salana multivorans</name>
    <dbReference type="NCBI Taxonomy" id="120377"/>
    <lineage>
        <taxon>Bacteria</taxon>
        <taxon>Bacillati</taxon>
        <taxon>Actinomycetota</taxon>
        <taxon>Actinomycetes</taxon>
        <taxon>Micrococcales</taxon>
        <taxon>Beutenbergiaceae</taxon>
        <taxon>Salana</taxon>
    </lineage>
</organism>
<dbReference type="RefSeq" id="WP_123740676.1">
    <property type="nucleotide sequence ID" value="NZ_RKHQ01000002.1"/>
</dbReference>
<dbReference type="OrthoDB" id="3375207at2"/>
<dbReference type="Proteomes" id="UP000275356">
    <property type="component" value="Unassembled WGS sequence"/>
</dbReference>
<accession>A0A3N2D1W5</accession>
<dbReference type="AlphaFoldDB" id="A0A3N2D1W5"/>
<protein>
    <submittedName>
        <fullName evidence="2">Putative ArsR family transcriptional regulator</fullName>
    </submittedName>
</protein>